<keyword evidence="2" id="KW-0503">Monooxygenase</keyword>
<dbReference type="EMBL" id="CP015136">
    <property type="protein sequence ID" value="AMY07164.1"/>
    <property type="molecule type" value="Genomic_DNA"/>
</dbReference>
<dbReference type="STRING" id="1855912.LuPra_00331"/>
<evidence type="ECO:0000259" key="1">
    <source>
        <dbReference type="PROSITE" id="PS51725"/>
    </source>
</evidence>
<protein>
    <submittedName>
        <fullName evidence="2">Antibiotic biosynthesis monooxygenase</fullName>
    </submittedName>
</protein>
<accession>A0A143PHC8</accession>
<feature type="domain" description="ABM" evidence="1">
    <location>
        <begin position="2"/>
        <end position="92"/>
    </location>
</feature>
<gene>
    <name evidence="2" type="ORF">LuPra_00331</name>
</gene>
<evidence type="ECO:0000313" key="3">
    <source>
        <dbReference type="Proteomes" id="UP000076079"/>
    </source>
</evidence>
<dbReference type="Pfam" id="PF03992">
    <property type="entry name" value="ABM"/>
    <property type="match status" value="1"/>
</dbReference>
<name>A0A143PHC8_LUTPR</name>
<evidence type="ECO:0000313" key="2">
    <source>
        <dbReference type="EMBL" id="AMY07164.1"/>
    </source>
</evidence>
<dbReference type="OrthoDB" id="9798157at2"/>
<dbReference type="SUPFAM" id="SSF54909">
    <property type="entry name" value="Dimeric alpha+beta barrel"/>
    <property type="match status" value="1"/>
</dbReference>
<dbReference type="PROSITE" id="PS51725">
    <property type="entry name" value="ABM"/>
    <property type="match status" value="1"/>
</dbReference>
<dbReference type="Gene3D" id="3.30.70.100">
    <property type="match status" value="1"/>
</dbReference>
<sequence>MIVEYIRYSIPEDGRDAFVDAYERAARALAASQHCLTYELSSCDEDPSQYVLRIEWDSSKGHLEGFRRSEHFRAFLPHIQPYVKAIAEMRHYTPTRVAGAGGGHASG</sequence>
<keyword evidence="2" id="KW-0560">Oxidoreductase</keyword>
<dbReference type="GO" id="GO:0004497">
    <property type="term" value="F:monooxygenase activity"/>
    <property type="evidence" value="ECO:0007669"/>
    <property type="project" value="UniProtKB-KW"/>
</dbReference>
<dbReference type="InterPro" id="IPR007138">
    <property type="entry name" value="ABM_dom"/>
</dbReference>
<dbReference type="InterPro" id="IPR011008">
    <property type="entry name" value="Dimeric_a/b-barrel"/>
</dbReference>
<dbReference type="AlphaFoldDB" id="A0A143PHC8"/>
<organism evidence="2 3">
    <name type="scientific">Luteitalea pratensis</name>
    <dbReference type="NCBI Taxonomy" id="1855912"/>
    <lineage>
        <taxon>Bacteria</taxon>
        <taxon>Pseudomonadati</taxon>
        <taxon>Acidobacteriota</taxon>
        <taxon>Vicinamibacteria</taxon>
        <taxon>Vicinamibacterales</taxon>
        <taxon>Vicinamibacteraceae</taxon>
        <taxon>Luteitalea</taxon>
    </lineage>
</organism>
<proteinExistence type="predicted"/>
<reference evidence="2 3" key="1">
    <citation type="journal article" date="2016" name="Genome Announc.">
        <title>First Complete Genome Sequence of a Subdivision 6 Acidobacterium Strain.</title>
        <authorList>
            <person name="Huang S."/>
            <person name="Vieira S."/>
            <person name="Bunk B."/>
            <person name="Riedel T."/>
            <person name="Sproer C."/>
            <person name="Overmann J."/>
        </authorList>
    </citation>
    <scope>NUCLEOTIDE SEQUENCE [LARGE SCALE GENOMIC DNA]</scope>
    <source>
        <strain evidence="3">DSM 100886 HEG_-6_39</strain>
    </source>
</reference>
<keyword evidence="3" id="KW-1185">Reference proteome</keyword>
<dbReference type="KEGG" id="abac:LuPra_00331"/>
<reference evidence="3" key="2">
    <citation type="submission" date="2016-04" db="EMBL/GenBank/DDBJ databases">
        <title>First Complete Genome Sequence of a Subdivision 6 Acidobacterium.</title>
        <authorList>
            <person name="Huang S."/>
            <person name="Vieira S."/>
            <person name="Bunk B."/>
            <person name="Riedel T."/>
            <person name="Sproeer C."/>
            <person name="Overmann J."/>
        </authorList>
    </citation>
    <scope>NUCLEOTIDE SEQUENCE [LARGE SCALE GENOMIC DNA]</scope>
    <source>
        <strain evidence="3">DSM 100886 HEG_-6_39</strain>
    </source>
</reference>
<dbReference type="Proteomes" id="UP000076079">
    <property type="component" value="Chromosome"/>
</dbReference>